<dbReference type="EMBL" id="PRDK01000006">
    <property type="protein sequence ID" value="MBE8714394.1"/>
    <property type="molecule type" value="Genomic_DNA"/>
</dbReference>
<reference evidence="1" key="1">
    <citation type="submission" date="2018-02" db="EMBL/GenBank/DDBJ databases">
        <authorList>
            <person name="Vasarhelyi B.M."/>
            <person name="Deshmukh S."/>
            <person name="Balint B."/>
            <person name="Kukolya J."/>
        </authorList>
    </citation>
    <scope>NUCLEOTIDE SEQUENCE</scope>
    <source>
        <strain evidence="1">KB22</strain>
    </source>
</reference>
<organism evidence="1 2">
    <name type="scientific">Sphingobacterium hungaricum</name>
    <dbReference type="NCBI Taxonomy" id="2082723"/>
    <lineage>
        <taxon>Bacteria</taxon>
        <taxon>Pseudomonadati</taxon>
        <taxon>Bacteroidota</taxon>
        <taxon>Sphingobacteriia</taxon>
        <taxon>Sphingobacteriales</taxon>
        <taxon>Sphingobacteriaceae</taxon>
        <taxon>Sphingobacterium</taxon>
    </lineage>
</organism>
<dbReference type="Proteomes" id="UP000616201">
    <property type="component" value="Unassembled WGS sequence"/>
</dbReference>
<protein>
    <submittedName>
        <fullName evidence="1">Uncharacterized protein</fullName>
    </submittedName>
</protein>
<accession>A0A928V1G1</accession>
<dbReference type="AlphaFoldDB" id="A0A928V1G1"/>
<comment type="caution">
    <text evidence="1">The sequence shown here is derived from an EMBL/GenBank/DDBJ whole genome shotgun (WGS) entry which is preliminary data.</text>
</comment>
<proteinExistence type="predicted"/>
<gene>
    <name evidence="1" type="ORF">C4F49_11935</name>
</gene>
<sequence length="141" mass="16917">MNLDANFFTNLDQIEHSYQNYSRIELVLSKPQQLLVITIKDGVIDSLIYNNNFSATWPTNASNPFKINDPVESLFEKMKSNLQNLDYINLSKRFIEKPYDKLLENSMYWRFENDKTKSQGFYYVLYFQDKKLIQINTYKWL</sequence>
<evidence type="ECO:0000313" key="1">
    <source>
        <dbReference type="EMBL" id="MBE8714394.1"/>
    </source>
</evidence>
<keyword evidence="2" id="KW-1185">Reference proteome</keyword>
<name>A0A928V1G1_9SPHI</name>
<dbReference type="RefSeq" id="WP_196936357.1">
    <property type="nucleotide sequence ID" value="NZ_MU158698.1"/>
</dbReference>
<evidence type="ECO:0000313" key="2">
    <source>
        <dbReference type="Proteomes" id="UP000616201"/>
    </source>
</evidence>